<organism evidence="2 3">
    <name type="scientific">Luteibacter pinisoli</name>
    <dbReference type="NCBI Taxonomy" id="2589080"/>
    <lineage>
        <taxon>Bacteria</taxon>
        <taxon>Pseudomonadati</taxon>
        <taxon>Pseudomonadota</taxon>
        <taxon>Gammaproteobacteria</taxon>
        <taxon>Lysobacterales</taxon>
        <taxon>Rhodanobacteraceae</taxon>
        <taxon>Luteibacter</taxon>
    </lineage>
</organism>
<keyword evidence="3" id="KW-1185">Reference proteome</keyword>
<dbReference type="PROSITE" id="PS51819">
    <property type="entry name" value="VOC"/>
    <property type="match status" value="1"/>
</dbReference>
<dbReference type="EMBL" id="CP041046">
    <property type="protein sequence ID" value="QDE38414.1"/>
    <property type="molecule type" value="Genomic_DNA"/>
</dbReference>
<feature type="domain" description="VOC" evidence="1">
    <location>
        <begin position="5"/>
        <end position="119"/>
    </location>
</feature>
<reference evidence="2 3" key="1">
    <citation type="submission" date="2019-06" db="EMBL/GenBank/DDBJ databases">
        <title>A complete genome sequence for Luteibacter pinisoli MAH-14.</title>
        <authorList>
            <person name="Baltrus D.A."/>
        </authorList>
    </citation>
    <scope>NUCLEOTIDE SEQUENCE [LARGE SCALE GENOMIC DNA]</scope>
    <source>
        <strain evidence="2 3">MAH-14</strain>
    </source>
</reference>
<dbReference type="CDD" id="cd08356">
    <property type="entry name" value="VOC_CChe_VCA0619_like"/>
    <property type="match status" value="1"/>
</dbReference>
<dbReference type="InterPro" id="IPR029068">
    <property type="entry name" value="Glyas_Bleomycin-R_OHBP_Dase"/>
</dbReference>
<dbReference type="RefSeq" id="WP_139979889.1">
    <property type="nucleotide sequence ID" value="NZ_CP041046.1"/>
</dbReference>
<dbReference type="KEGG" id="lpy:FIV34_03965"/>
<evidence type="ECO:0000313" key="3">
    <source>
        <dbReference type="Proteomes" id="UP000316093"/>
    </source>
</evidence>
<protein>
    <submittedName>
        <fullName evidence="2">Glyoxalase</fullName>
    </submittedName>
</protein>
<dbReference type="OrthoDB" id="674527at2"/>
<accession>A0A4Y5Z034</accession>
<evidence type="ECO:0000313" key="2">
    <source>
        <dbReference type="EMBL" id="QDE38414.1"/>
    </source>
</evidence>
<dbReference type="Gene3D" id="3.10.180.10">
    <property type="entry name" value="2,3-Dihydroxybiphenyl 1,2-Dioxygenase, domain 1"/>
    <property type="match status" value="1"/>
</dbReference>
<proteinExistence type="predicted"/>
<gene>
    <name evidence="2" type="ORF">FIV34_03965</name>
</gene>
<dbReference type="InterPro" id="IPR037523">
    <property type="entry name" value="VOC_core"/>
</dbReference>
<evidence type="ECO:0000259" key="1">
    <source>
        <dbReference type="PROSITE" id="PS51819"/>
    </source>
</evidence>
<dbReference type="AlphaFoldDB" id="A0A4Y5Z034"/>
<dbReference type="Pfam" id="PF00903">
    <property type="entry name" value="Glyoxalase"/>
    <property type="match status" value="1"/>
</dbReference>
<sequence length="128" mass="14659">MNFETVEIKAFVPARDFALSKAFYTDLGFEVAYSSDDLAYLKAGECSFLLQAFYVKEHAENFMMHMLVTDVDAWWQRVEASALAEKYGVRALPPEDRPWAIRDFVITDPTGVLWRIGTNIDRAPEDAR</sequence>
<dbReference type="Proteomes" id="UP000316093">
    <property type="component" value="Chromosome"/>
</dbReference>
<dbReference type="InterPro" id="IPR004360">
    <property type="entry name" value="Glyas_Fos-R_dOase_dom"/>
</dbReference>
<dbReference type="SUPFAM" id="SSF54593">
    <property type="entry name" value="Glyoxalase/Bleomycin resistance protein/Dihydroxybiphenyl dioxygenase"/>
    <property type="match status" value="1"/>
</dbReference>
<name>A0A4Y5Z034_9GAMM</name>